<feature type="chain" id="PRO_5038836646" evidence="1">
    <location>
        <begin position="25"/>
        <end position="161"/>
    </location>
</feature>
<comment type="caution">
    <text evidence="3">The sequence shown here is derived from an EMBL/GenBank/DDBJ whole genome shotgun (WGS) entry which is preliminary data.</text>
</comment>
<dbReference type="PANTHER" id="PTHR33164">
    <property type="entry name" value="TRANSCRIPTIONAL REGULATOR, MARR FAMILY"/>
    <property type="match status" value="1"/>
</dbReference>
<accession>A0A2S6H0W8</accession>
<evidence type="ECO:0000259" key="2">
    <source>
        <dbReference type="PROSITE" id="PS50995"/>
    </source>
</evidence>
<dbReference type="GO" id="GO:0003677">
    <property type="term" value="F:DNA binding"/>
    <property type="evidence" value="ECO:0007669"/>
    <property type="project" value="UniProtKB-KW"/>
</dbReference>
<feature type="signal peptide" evidence="1">
    <location>
        <begin position="1"/>
        <end position="24"/>
    </location>
</feature>
<dbReference type="Proteomes" id="UP000239203">
    <property type="component" value="Unassembled WGS sequence"/>
</dbReference>
<dbReference type="PROSITE" id="PS50995">
    <property type="entry name" value="HTH_MARR_2"/>
    <property type="match status" value="1"/>
</dbReference>
<dbReference type="AlphaFoldDB" id="A0A2S6H0W8"/>
<keyword evidence="1" id="KW-0732">Signal</keyword>
<reference evidence="3 4" key="1">
    <citation type="submission" date="2018-02" db="EMBL/GenBank/DDBJ databases">
        <title>Genomic Encyclopedia of Archaeal and Bacterial Type Strains, Phase II (KMG-II): from individual species to whole genera.</title>
        <authorList>
            <person name="Goeker M."/>
        </authorList>
    </citation>
    <scope>NUCLEOTIDE SEQUENCE [LARGE SCALE GENOMIC DNA]</scope>
    <source>
        <strain evidence="3 4">YU 961-1</strain>
    </source>
</reference>
<dbReference type="GO" id="GO:0006950">
    <property type="term" value="P:response to stress"/>
    <property type="evidence" value="ECO:0007669"/>
    <property type="project" value="TreeGrafter"/>
</dbReference>
<evidence type="ECO:0000313" key="4">
    <source>
        <dbReference type="Proteomes" id="UP000239203"/>
    </source>
</evidence>
<organism evidence="3 4">
    <name type="scientific">Actinokineospora auranticolor</name>
    <dbReference type="NCBI Taxonomy" id="155976"/>
    <lineage>
        <taxon>Bacteria</taxon>
        <taxon>Bacillati</taxon>
        <taxon>Actinomycetota</taxon>
        <taxon>Actinomycetes</taxon>
        <taxon>Pseudonocardiales</taxon>
        <taxon>Pseudonocardiaceae</taxon>
        <taxon>Actinokineospora</taxon>
    </lineage>
</organism>
<keyword evidence="3" id="KW-0238">DNA-binding</keyword>
<dbReference type="GO" id="GO:0003700">
    <property type="term" value="F:DNA-binding transcription factor activity"/>
    <property type="evidence" value="ECO:0007669"/>
    <property type="project" value="InterPro"/>
</dbReference>
<dbReference type="InterPro" id="IPR036388">
    <property type="entry name" value="WH-like_DNA-bd_sf"/>
</dbReference>
<protein>
    <submittedName>
        <fullName evidence="3">DNA-binding MarR family transcriptional regulator</fullName>
    </submittedName>
</protein>
<evidence type="ECO:0000313" key="3">
    <source>
        <dbReference type="EMBL" id="PPK71125.1"/>
    </source>
</evidence>
<evidence type="ECO:0000256" key="1">
    <source>
        <dbReference type="SAM" id="SignalP"/>
    </source>
</evidence>
<dbReference type="InterPro" id="IPR036390">
    <property type="entry name" value="WH_DNA-bd_sf"/>
</dbReference>
<dbReference type="PRINTS" id="PR00598">
    <property type="entry name" value="HTHMARR"/>
</dbReference>
<dbReference type="InterPro" id="IPR039422">
    <property type="entry name" value="MarR/SlyA-like"/>
</dbReference>
<dbReference type="Pfam" id="PF12802">
    <property type="entry name" value="MarR_2"/>
    <property type="match status" value="1"/>
</dbReference>
<dbReference type="Gene3D" id="1.10.10.10">
    <property type="entry name" value="Winged helix-like DNA-binding domain superfamily/Winged helix DNA-binding domain"/>
    <property type="match status" value="1"/>
</dbReference>
<gene>
    <name evidence="3" type="ORF">CLV40_101314</name>
</gene>
<dbReference type="OrthoDB" id="4462574at2"/>
<keyword evidence="4" id="KW-1185">Reference proteome</keyword>
<dbReference type="PANTHER" id="PTHR33164:SF43">
    <property type="entry name" value="HTH-TYPE TRANSCRIPTIONAL REPRESSOR YETL"/>
    <property type="match status" value="1"/>
</dbReference>
<sequence length="161" mass="17502">MNYTRWPIVVRMTAFLLAQLGAHAADRFAERIAPLDLAPRHVGLLRWIAAHPGASQREIAAAFGVQPSRVVVLVDELERRDLVQRHQDPGDRRSRSVRLTERGERMLAEVGRVFLAHQADLLAALTEEESAVLGELLGKVAAARGLTDGVHPGHAAADSGA</sequence>
<dbReference type="SUPFAM" id="SSF46785">
    <property type="entry name" value="Winged helix' DNA-binding domain"/>
    <property type="match status" value="1"/>
</dbReference>
<dbReference type="SMART" id="SM00347">
    <property type="entry name" value="HTH_MARR"/>
    <property type="match status" value="1"/>
</dbReference>
<feature type="domain" description="HTH marR-type" evidence="2">
    <location>
        <begin position="1"/>
        <end position="142"/>
    </location>
</feature>
<proteinExistence type="predicted"/>
<name>A0A2S6H0W8_9PSEU</name>
<dbReference type="InterPro" id="IPR000835">
    <property type="entry name" value="HTH_MarR-typ"/>
</dbReference>
<dbReference type="EMBL" id="PTIX01000001">
    <property type="protein sequence ID" value="PPK71125.1"/>
    <property type="molecule type" value="Genomic_DNA"/>
</dbReference>